<evidence type="ECO:0000256" key="2">
    <source>
        <dbReference type="PROSITE-ProRule" id="PRU00497"/>
    </source>
</evidence>
<name>A0A1W4WRU1_AGRPL</name>
<dbReference type="InterPro" id="IPR000618">
    <property type="entry name" value="Insect_cuticle"/>
</dbReference>
<evidence type="ECO:0000256" key="3">
    <source>
        <dbReference type="SAM" id="SignalP"/>
    </source>
</evidence>
<dbReference type="PROSITE" id="PS51155">
    <property type="entry name" value="CHIT_BIND_RR_2"/>
    <property type="match status" value="1"/>
</dbReference>
<dbReference type="PANTHER" id="PTHR12236">
    <property type="entry name" value="STRUCTURAL CONTITUENT OF CUTICLE"/>
    <property type="match status" value="1"/>
</dbReference>
<proteinExistence type="predicted"/>
<accession>A0A1W4WRU1</accession>
<evidence type="ECO:0000313" key="5">
    <source>
        <dbReference type="RefSeq" id="XP_018323212.1"/>
    </source>
</evidence>
<keyword evidence="1 2" id="KW-0193">Cuticle</keyword>
<gene>
    <name evidence="5" type="primary">LOC108735655</name>
</gene>
<evidence type="ECO:0000256" key="1">
    <source>
        <dbReference type="ARBA" id="ARBA00022460"/>
    </source>
</evidence>
<protein>
    <submittedName>
        <fullName evidence="5">Cuticle protein 19-like</fullName>
    </submittedName>
</protein>
<dbReference type="InterPro" id="IPR051217">
    <property type="entry name" value="Insect_Cuticle_Struc_Prot"/>
</dbReference>
<dbReference type="InterPro" id="IPR031311">
    <property type="entry name" value="CHIT_BIND_RR_consensus"/>
</dbReference>
<dbReference type="PRINTS" id="PR00947">
    <property type="entry name" value="CUTICLE"/>
</dbReference>
<dbReference type="GO" id="GO:0005615">
    <property type="term" value="C:extracellular space"/>
    <property type="evidence" value="ECO:0007669"/>
    <property type="project" value="TreeGrafter"/>
</dbReference>
<dbReference type="GO" id="GO:0031012">
    <property type="term" value="C:extracellular matrix"/>
    <property type="evidence" value="ECO:0007669"/>
    <property type="project" value="TreeGrafter"/>
</dbReference>
<dbReference type="PANTHER" id="PTHR12236:SF75">
    <property type="entry name" value="CUTICULAR PROTEIN 62BB, ISOFORM A"/>
    <property type="match status" value="1"/>
</dbReference>
<dbReference type="AlphaFoldDB" id="A0A1W4WRU1"/>
<dbReference type="OrthoDB" id="6515429at2759"/>
<evidence type="ECO:0000313" key="4">
    <source>
        <dbReference type="Proteomes" id="UP000192223"/>
    </source>
</evidence>
<dbReference type="Proteomes" id="UP000192223">
    <property type="component" value="Unplaced"/>
</dbReference>
<reference evidence="5" key="1">
    <citation type="submission" date="2025-08" db="UniProtKB">
        <authorList>
            <consortium name="RefSeq"/>
        </authorList>
    </citation>
    <scope>IDENTIFICATION</scope>
    <source>
        <tissue evidence="5">Entire body</tissue>
    </source>
</reference>
<feature type="chain" id="PRO_5010720038" evidence="3">
    <location>
        <begin position="23"/>
        <end position="171"/>
    </location>
</feature>
<feature type="signal peptide" evidence="3">
    <location>
        <begin position="1"/>
        <end position="22"/>
    </location>
</feature>
<dbReference type="STRING" id="224129.A0A1W4WRU1"/>
<dbReference type="KEGG" id="apln:108735655"/>
<sequence length="171" mass="19387">MYHAKVTLLIFGTFLSVPSAFAIYSHVVTAVPEYYYALQEYAPTFDNYVPADYTFEYSVSDPISGDHKSQWEHKKNGTVRGVYTFLEADGTTRYVEYVADKHGFRANVKRIGTPEGNNVVIDHSKKLELVKEYSPLAFDDVDILVKSYNFGEETEVHGLTGNEEDDSLYTV</sequence>
<keyword evidence="4" id="KW-1185">Reference proteome</keyword>
<dbReference type="Pfam" id="PF00379">
    <property type="entry name" value="Chitin_bind_4"/>
    <property type="match status" value="1"/>
</dbReference>
<organism evidence="4 5">
    <name type="scientific">Agrilus planipennis</name>
    <name type="common">Emerald ash borer</name>
    <name type="synonym">Agrilus marcopoli</name>
    <dbReference type="NCBI Taxonomy" id="224129"/>
    <lineage>
        <taxon>Eukaryota</taxon>
        <taxon>Metazoa</taxon>
        <taxon>Ecdysozoa</taxon>
        <taxon>Arthropoda</taxon>
        <taxon>Hexapoda</taxon>
        <taxon>Insecta</taxon>
        <taxon>Pterygota</taxon>
        <taxon>Neoptera</taxon>
        <taxon>Endopterygota</taxon>
        <taxon>Coleoptera</taxon>
        <taxon>Polyphaga</taxon>
        <taxon>Elateriformia</taxon>
        <taxon>Buprestoidea</taxon>
        <taxon>Buprestidae</taxon>
        <taxon>Agrilinae</taxon>
        <taxon>Agrilus</taxon>
    </lineage>
</organism>
<dbReference type="GeneID" id="108735655"/>
<dbReference type="PROSITE" id="PS00233">
    <property type="entry name" value="CHIT_BIND_RR_1"/>
    <property type="match status" value="1"/>
</dbReference>
<dbReference type="InParanoid" id="A0A1W4WRU1"/>
<keyword evidence="3" id="KW-0732">Signal</keyword>
<dbReference type="GO" id="GO:0042302">
    <property type="term" value="F:structural constituent of cuticle"/>
    <property type="evidence" value="ECO:0007669"/>
    <property type="project" value="UniProtKB-UniRule"/>
</dbReference>
<dbReference type="RefSeq" id="XP_018323212.1">
    <property type="nucleotide sequence ID" value="XM_018467710.1"/>
</dbReference>